<dbReference type="KEGG" id="thig:FE785_08285"/>
<dbReference type="Proteomes" id="UP000304864">
    <property type="component" value="Chromosome"/>
</dbReference>
<feature type="domain" description="ABC transporter" evidence="11">
    <location>
        <begin position="15"/>
        <end position="261"/>
    </location>
</feature>
<dbReference type="OrthoDB" id="6461291at2"/>
<keyword evidence="6" id="KW-0864">Zinc transport</keyword>
<name>A0A4P9K7P4_9GAMM</name>
<dbReference type="EMBL" id="CP040602">
    <property type="protein sequence ID" value="QCU91164.1"/>
    <property type="molecule type" value="Genomic_DNA"/>
</dbReference>
<keyword evidence="1" id="KW-0813">Transport</keyword>
<dbReference type="InterPro" id="IPR027417">
    <property type="entry name" value="P-loop_NTPase"/>
</dbReference>
<dbReference type="InterPro" id="IPR050153">
    <property type="entry name" value="Metal_Ion_Import_ABC"/>
</dbReference>
<evidence type="ECO:0000256" key="5">
    <source>
        <dbReference type="ARBA" id="ARBA00022840"/>
    </source>
</evidence>
<dbReference type="PROSITE" id="PS50893">
    <property type="entry name" value="ABC_TRANSPORTER_2"/>
    <property type="match status" value="1"/>
</dbReference>
<dbReference type="GO" id="GO:0016887">
    <property type="term" value="F:ATP hydrolysis activity"/>
    <property type="evidence" value="ECO:0007669"/>
    <property type="project" value="InterPro"/>
</dbReference>
<accession>A0A4P9K7P4</accession>
<dbReference type="InterPro" id="IPR003593">
    <property type="entry name" value="AAA+_ATPase"/>
</dbReference>
<evidence type="ECO:0000256" key="4">
    <source>
        <dbReference type="ARBA" id="ARBA00022833"/>
    </source>
</evidence>
<keyword evidence="3" id="KW-0547">Nucleotide-binding</keyword>
<dbReference type="PANTHER" id="PTHR42734">
    <property type="entry name" value="METAL TRANSPORT SYSTEM ATP-BINDING PROTEIN TM_0124-RELATED"/>
    <property type="match status" value="1"/>
</dbReference>
<dbReference type="PANTHER" id="PTHR42734:SF9">
    <property type="entry name" value="ZINC IMPORT ATP-BINDING PROTEIN ZNUC"/>
    <property type="match status" value="1"/>
</dbReference>
<dbReference type="GO" id="GO:0006829">
    <property type="term" value="P:zinc ion transport"/>
    <property type="evidence" value="ECO:0007669"/>
    <property type="project" value="UniProtKB-KW"/>
</dbReference>
<keyword evidence="2" id="KW-1003">Cell membrane</keyword>
<keyword evidence="5 12" id="KW-0067">ATP-binding</keyword>
<evidence type="ECO:0000256" key="8">
    <source>
        <dbReference type="ARBA" id="ARBA00023065"/>
    </source>
</evidence>
<evidence type="ECO:0000256" key="3">
    <source>
        <dbReference type="ARBA" id="ARBA00022741"/>
    </source>
</evidence>
<protein>
    <submittedName>
        <fullName evidence="12">ATP-binding cassette domain-containing protein</fullName>
    </submittedName>
</protein>
<dbReference type="GO" id="GO:0005524">
    <property type="term" value="F:ATP binding"/>
    <property type="evidence" value="ECO:0007669"/>
    <property type="project" value="UniProtKB-KW"/>
</dbReference>
<keyword evidence="7" id="KW-1278">Translocase</keyword>
<evidence type="ECO:0000259" key="11">
    <source>
        <dbReference type="PROSITE" id="PS50893"/>
    </source>
</evidence>
<gene>
    <name evidence="12" type="ORF">FE785_08285</name>
</gene>
<evidence type="ECO:0000256" key="2">
    <source>
        <dbReference type="ARBA" id="ARBA00022475"/>
    </source>
</evidence>
<dbReference type="InterPro" id="IPR003439">
    <property type="entry name" value="ABC_transporter-like_ATP-bd"/>
</dbReference>
<reference evidence="12 13" key="1">
    <citation type="submission" date="2019-05" db="EMBL/GenBank/DDBJ databases">
        <title>Thiomicrorhabdus sediminis sp. nov, a novel sulfur-oxidizing bacterium isolated from coastal sediment.</title>
        <authorList>
            <person name="Liu X."/>
        </authorList>
    </citation>
    <scope>NUCLEOTIDE SEQUENCE [LARGE SCALE GENOMIC DNA]</scope>
    <source>
        <strain evidence="12 13">G1</strain>
    </source>
</reference>
<keyword evidence="8" id="KW-0406">Ion transport</keyword>
<evidence type="ECO:0000256" key="1">
    <source>
        <dbReference type="ARBA" id="ARBA00022448"/>
    </source>
</evidence>
<evidence type="ECO:0000313" key="13">
    <source>
        <dbReference type="Proteomes" id="UP000304864"/>
    </source>
</evidence>
<evidence type="ECO:0000313" key="12">
    <source>
        <dbReference type="EMBL" id="QCU91164.1"/>
    </source>
</evidence>
<organism evidence="12 13">
    <name type="scientific">Thiomicrorhabdus sediminis</name>
    <dbReference type="NCBI Taxonomy" id="2580412"/>
    <lineage>
        <taxon>Bacteria</taxon>
        <taxon>Pseudomonadati</taxon>
        <taxon>Pseudomonadota</taxon>
        <taxon>Gammaproteobacteria</taxon>
        <taxon>Thiotrichales</taxon>
        <taxon>Piscirickettsiaceae</taxon>
        <taxon>Thiomicrorhabdus</taxon>
    </lineage>
</organism>
<dbReference type="SUPFAM" id="SSF52540">
    <property type="entry name" value="P-loop containing nucleoside triphosphate hydrolases"/>
    <property type="match status" value="1"/>
</dbReference>
<dbReference type="Gene3D" id="3.40.50.300">
    <property type="entry name" value="P-loop containing nucleotide triphosphate hydrolases"/>
    <property type="match status" value="1"/>
</dbReference>
<dbReference type="PROSITE" id="PS00211">
    <property type="entry name" value="ABC_TRANSPORTER_1"/>
    <property type="match status" value="1"/>
</dbReference>
<evidence type="ECO:0000256" key="10">
    <source>
        <dbReference type="SAM" id="MobiDB-lite"/>
    </source>
</evidence>
<feature type="region of interest" description="Disordered" evidence="10">
    <location>
        <begin position="272"/>
        <end position="303"/>
    </location>
</feature>
<dbReference type="SMART" id="SM00382">
    <property type="entry name" value="AAA"/>
    <property type="match status" value="1"/>
</dbReference>
<sequence>MTPVDNLSTADSILIEAQNINHRFADNLVLQNISLQILPKQIVTLIGPNGAGKSTLLKILLGLIKPSEGKIRRAENLRIGFMPQKIQVDPTLPMSVKRFLQLGLNRHHPTNHKAALAKGRKPLFKRLVERLFFRARYDNTLINKTIEELDIGHLLNQPIQKVSGGEMQRILLARALIRQPDLLVLDEPVQGVDLQGQTEIYQYINKIRHEYGCGILMVSHDLHIVMSHTDQVLCLNQHLCCTGHPQSVSQSPEFQALFGEMADEIAIYEHHHDHSQCQHTHGEHHQESANEEKLTLNNHKEVK</sequence>
<keyword evidence="4" id="KW-0862">Zinc</keyword>
<dbReference type="InterPro" id="IPR017871">
    <property type="entry name" value="ABC_transporter-like_CS"/>
</dbReference>
<keyword evidence="9" id="KW-0472">Membrane</keyword>
<dbReference type="Pfam" id="PF00005">
    <property type="entry name" value="ABC_tran"/>
    <property type="match status" value="1"/>
</dbReference>
<proteinExistence type="predicted"/>
<evidence type="ECO:0000256" key="7">
    <source>
        <dbReference type="ARBA" id="ARBA00022967"/>
    </source>
</evidence>
<dbReference type="GO" id="GO:0010043">
    <property type="term" value="P:response to zinc ion"/>
    <property type="evidence" value="ECO:0007669"/>
    <property type="project" value="TreeGrafter"/>
</dbReference>
<evidence type="ECO:0000256" key="6">
    <source>
        <dbReference type="ARBA" id="ARBA00022906"/>
    </source>
</evidence>
<evidence type="ECO:0000256" key="9">
    <source>
        <dbReference type="ARBA" id="ARBA00023136"/>
    </source>
</evidence>
<keyword evidence="13" id="KW-1185">Reference proteome</keyword>
<dbReference type="AlphaFoldDB" id="A0A4P9K7P4"/>